<accession>A0ABW6YEM6</accession>
<comment type="caution">
    <text evidence="14">The sequence shown here is derived from an EMBL/GenBank/DDBJ whole genome shotgun (WGS) entry which is preliminary data.</text>
</comment>
<comment type="subcellular location">
    <subcellularLocation>
        <location evidence="1">Cell membrane</location>
        <topology evidence="1">Single-pass membrane protein</topology>
    </subcellularLocation>
</comment>
<dbReference type="Gene3D" id="3.40.50.200">
    <property type="entry name" value="Peptidase S8/S53 domain"/>
    <property type="match status" value="1"/>
</dbReference>
<reference evidence="14 15" key="1">
    <citation type="submission" date="2024-10" db="EMBL/GenBank/DDBJ databases">
        <title>The Natural Products Discovery Center: Release of the First 8490 Sequenced Strains for Exploring Actinobacteria Biosynthetic Diversity.</title>
        <authorList>
            <person name="Kalkreuter E."/>
            <person name="Kautsar S.A."/>
            <person name="Yang D."/>
            <person name="Bader C.D."/>
            <person name="Teijaro C.N."/>
            <person name="Fluegel L."/>
            <person name="Davis C.M."/>
            <person name="Simpson J.R."/>
            <person name="Lauterbach L."/>
            <person name="Steele A.D."/>
            <person name="Gui C."/>
            <person name="Meng S."/>
            <person name="Li G."/>
            <person name="Viehrig K."/>
            <person name="Ye F."/>
            <person name="Su P."/>
            <person name="Kiefer A.F."/>
            <person name="Nichols A."/>
            <person name="Cepeda A.J."/>
            <person name="Yan W."/>
            <person name="Fan B."/>
            <person name="Jiang Y."/>
            <person name="Adhikari A."/>
            <person name="Zheng C.-J."/>
            <person name="Schuster L."/>
            <person name="Cowan T.M."/>
            <person name="Smanski M.J."/>
            <person name="Chevrette M.G."/>
            <person name="De Carvalho L.P.S."/>
            <person name="Shen B."/>
        </authorList>
    </citation>
    <scope>NUCLEOTIDE SEQUENCE [LARGE SCALE GENOMIC DNA]</scope>
    <source>
        <strain evidence="14 15">NPDC015755</strain>
    </source>
</reference>
<evidence type="ECO:0000256" key="7">
    <source>
        <dbReference type="ARBA" id="ARBA00022825"/>
    </source>
</evidence>
<dbReference type="InterPro" id="IPR023834">
    <property type="entry name" value="T7SS_pept_S8A_mycosin"/>
</dbReference>
<feature type="transmembrane region" description="Helical" evidence="12">
    <location>
        <begin position="337"/>
        <end position="358"/>
    </location>
</feature>
<dbReference type="SUPFAM" id="SSF52743">
    <property type="entry name" value="Subtilisin-like"/>
    <property type="match status" value="1"/>
</dbReference>
<evidence type="ECO:0000256" key="5">
    <source>
        <dbReference type="ARBA" id="ARBA00022692"/>
    </source>
</evidence>
<feature type="domain" description="Peptidase S8/S53" evidence="13">
    <location>
        <begin position="12"/>
        <end position="272"/>
    </location>
</feature>
<evidence type="ECO:0000256" key="4">
    <source>
        <dbReference type="ARBA" id="ARBA00022670"/>
    </source>
</evidence>
<keyword evidence="5 12" id="KW-0812">Transmembrane</keyword>
<protein>
    <submittedName>
        <fullName evidence="14">Type VII secretion-associated serine protease mycosin</fullName>
    </submittedName>
</protein>
<feature type="active site" description="Charge relay system" evidence="10">
    <location>
        <position position="56"/>
    </location>
</feature>
<sequence length="363" mass="36619">MSAEKIWKISTGKGVTVAVIDRGVDRNNAELRGQVLTGKDFAPNEAGDQFTDPTGHGTGMAGIIAGTGRGGGGDGAFGLAPGAKILPVRIPAPDKNKSKQAANDQLNRVGSEAIRYAADAGAKVINISQGATSGSQQLTDAVKYALDKGALVFASVGNSGDEGNEVEYPGATPGVVGVGAIDKNLTKTAESQYGPQVDMVAPGDKILHACGNETGLCESSGTSDATALASAAAALIWSKHPDWTNNQVLRVMLNTIAPPAADEKRNDNLGYGAIRPLRALKTPGDPGPADVRPIPDLAVAESASPSAAPSQAAESSAAPAPAPAPVAQENNDSNTGLWIGLGIGAAVLIGAAVAVPVLRSRRS</sequence>
<feature type="compositionally biased region" description="Low complexity" evidence="11">
    <location>
        <begin position="300"/>
        <end position="319"/>
    </location>
</feature>
<feature type="active site" description="Charge relay system" evidence="10">
    <location>
        <position position="223"/>
    </location>
</feature>
<dbReference type="EMBL" id="JBIBSM010000009">
    <property type="protein sequence ID" value="MFF8278233.1"/>
    <property type="molecule type" value="Genomic_DNA"/>
</dbReference>
<evidence type="ECO:0000313" key="14">
    <source>
        <dbReference type="EMBL" id="MFF8278233.1"/>
    </source>
</evidence>
<evidence type="ECO:0000256" key="9">
    <source>
        <dbReference type="ARBA" id="ARBA00023136"/>
    </source>
</evidence>
<dbReference type="PROSITE" id="PS51892">
    <property type="entry name" value="SUBTILASE"/>
    <property type="match status" value="1"/>
</dbReference>
<name>A0ABW6YEM6_9ACTN</name>
<gene>
    <name evidence="14" type="primary">mycP</name>
    <name evidence="14" type="ORF">ACF05T_19330</name>
</gene>
<evidence type="ECO:0000259" key="13">
    <source>
        <dbReference type="Pfam" id="PF00082"/>
    </source>
</evidence>
<keyword evidence="6 10" id="KW-0378">Hydrolase</keyword>
<dbReference type="GO" id="GO:0008233">
    <property type="term" value="F:peptidase activity"/>
    <property type="evidence" value="ECO:0007669"/>
    <property type="project" value="UniProtKB-KW"/>
</dbReference>
<dbReference type="Proteomes" id="UP001603013">
    <property type="component" value="Unassembled WGS sequence"/>
</dbReference>
<keyword evidence="15" id="KW-1185">Reference proteome</keyword>
<dbReference type="PRINTS" id="PR00723">
    <property type="entry name" value="SUBTILISIN"/>
</dbReference>
<keyword evidence="7 10" id="KW-0720">Serine protease</keyword>
<organism evidence="14 15">
    <name type="scientific">Streptomyces lateritius</name>
    <dbReference type="NCBI Taxonomy" id="67313"/>
    <lineage>
        <taxon>Bacteria</taxon>
        <taxon>Bacillati</taxon>
        <taxon>Actinomycetota</taxon>
        <taxon>Actinomycetes</taxon>
        <taxon>Kitasatosporales</taxon>
        <taxon>Streptomycetaceae</taxon>
        <taxon>Streptomyces</taxon>
    </lineage>
</organism>
<keyword evidence="3" id="KW-1003">Cell membrane</keyword>
<dbReference type="Pfam" id="PF00082">
    <property type="entry name" value="Peptidase_S8"/>
    <property type="match status" value="1"/>
</dbReference>
<dbReference type="NCBIfam" id="TIGR03921">
    <property type="entry name" value="T7SS_mycosin"/>
    <property type="match status" value="1"/>
</dbReference>
<evidence type="ECO:0000256" key="1">
    <source>
        <dbReference type="ARBA" id="ARBA00004162"/>
    </source>
</evidence>
<feature type="active site" description="Charge relay system" evidence="10">
    <location>
        <position position="21"/>
    </location>
</feature>
<keyword evidence="9 12" id="KW-0472">Membrane</keyword>
<dbReference type="InterPro" id="IPR000209">
    <property type="entry name" value="Peptidase_S8/S53_dom"/>
</dbReference>
<evidence type="ECO:0000256" key="12">
    <source>
        <dbReference type="SAM" id="Phobius"/>
    </source>
</evidence>
<evidence type="ECO:0000256" key="6">
    <source>
        <dbReference type="ARBA" id="ARBA00022801"/>
    </source>
</evidence>
<dbReference type="GO" id="GO:0006508">
    <property type="term" value="P:proteolysis"/>
    <property type="evidence" value="ECO:0007669"/>
    <property type="project" value="UniProtKB-KW"/>
</dbReference>
<keyword evidence="8 12" id="KW-1133">Transmembrane helix</keyword>
<evidence type="ECO:0000256" key="2">
    <source>
        <dbReference type="ARBA" id="ARBA00011073"/>
    </source>
</evidence>
<dbReference type="PANTHER" id="PTHR43806:SF11">
    <property type="entry name" value="CEREVISIN-RELATED"/>
    <property type="match status" value="1"/>
</dbReference>
<dbReference type="PANTHER" id="PTHR43806">
    <property type="entry name" value="PEPTIDASE S8"/>
    <property type="match status" value="1"/>
</dbReference>
<keyword evidence="4 10" id="KW-0645">Protease</keyword>
<proteinExistence type="inferred from homology"/>
<evidence type="ECO:0000256" key="8">
    <source>
        <dbReference type="ARBA" id="ARBA00022989"/>
    </source>
</evidence>
<evidence type="ECO:0000256" key="11">
    <source>
        <dbReference type="SAM" id="MobiDB-lite"/>
    </source>
</evidence>
<evidence type="ECO:0000313" key="15">
    <source>
        <dbReference type="Proteomes" id="UP001603013"/>
    </source>
</evidence>
<evidence type="ECO:0000256" key="10">
    <source>
        <dbReference type="PROSITE-ProRule" id="PRU01240"/>
    </source>
</evidence>
<comment type="similarity">
    <text evidence="2 10">Belongs to the peptidase S8 family.</text>
</comment>
<feature type="region of interest" description="Disordered" evidence="11">
    <location>
        <begin position="300"/>
        <end position="329"/>
    </location>
</feature>
<evidence type="ECO:0000256" key="3">
    <source>
        <dbReference type="ARBA" id="ARBA00022475"/>
    </source>
</evidence>
<dbReference type="InterPro" id="IPR050131">
    <property type="entry name" value="Peptidase_S8_subtilisin-like"/>
</dbReference>
<dbReference type="InterPro" id="IPR036852">
    <property type="entry name" value="Peptidase_S8/S53_dom_sf"/>
</dbReference>
<dbReference type="RefSeq" id="WP_391935449.1">
    <property type="nucleotide sequence ID" value="NZ_JBIBSM010000009.1"/>
</dbReference>
<dbReference type="InterPro" id="IPR015500">
    <property type="entry name" value="Peptidase_S8_subtilisin-rel"/>
</dbReference>